<keyword evidence="1" id="KW-0863">Zinc-finger</keyword>
<evidence type="ECO:0000313" key="4">
    <source>
        <dbReference type="EMBL" id="MEV5506401.1"/>
    </source>
</evidence>
<organism evidence="4 5">
    <name type="scientific">Streptomyces orinoci</name>
    <name type="common">Streptoverticillium orinoci</name>
    <dbReference type="NCBI Taxonomy" id="67339"/>
    <lineage>
        <taxon>Bacteria</taxon>
        <taxon>Bacillati</taxon>
        <taxon>Actinomycetota</taxon>
        <taxon>Actinomycetes</taxon>
        <taxon>Kitasatosporales</taxon>
        <taxon>Streptomycetaceae</taxon>
        <taxon>Streptomyces</taxon>
    </lineage>
</organism>
<evidence type="ECO:0000259" key="3">
    <source>
        <dbReference type="PROSITE" id="PS50966"/>
    </source>
</evidence>
<keyword evidence="1" id="KW-0862">Zinc</keyword>
<evidence type="ECO:0000256" key="1">
    <source>
        <dbReference type="PROSITE-ProRule" id="PRU00325"/>
    </source>
</evidence>
<sequence>MTGQGERWTSDQVLALASDEASRAAAGRLATPGPWSGLGAWGDAVWGHCAGSGSTPYRTVVDLNGPGFHCGCPSRKSPCKHALGLLLLWSTDRDSVPDAAAGPPDWAGDWLARRRDEAGGESGDHAGGPAPGAGETARRRAERRMRRIADGARELEERLADLVGGGLAADGAWSAVQWEETAARMIDAQAPGLAARARELGSIAGSGADAAERLLAECALLHTLNQGFLRLDRLPEPLAATVRSRVGIPVDGATLSASGSTVRDHWAILAQRDADDGRLVTRRIWLYGRDSGRMALLLSYGAGGRAPELSLPVGTAFDAELAFHPSASPLRATLGARHGPPAPCAQPPPGGDITAALSAYGEALRGDPWLESWPVVLAAVTPIPDPAQGWQLADAQGDSALPVDPRCAERAGLWRLAAISGGRPVTVFGEYGHRGFTPLATWGPEPVPL</sequence>
<evidence type="ECO:0000256" key="2">
    <source>
        <dbReference type="SAM" id="MobiDB-lite"/>
    </source>
</evidence>
<keyword evidence="1" id="KW-0479">Metal-binding</keyword>
<feature type="domain" description="SWIM-type" evidence="3">
    <location>
        <begin position="57"/>
        <end position="90"/>
    </location>
</feature>
<evidence type="ECO:0000313" key="5">
    <source>
        <dbReference type="Proteomes" id="UP001552594"/>
    </source>
</evidence>
<comment type="caution">
    <text evidence="4">The sequence shown here is derived from an EMBL/GenBank/DDBJ whole genome shotgun (WGS) entry which is preliminary data.</text>
</comment>
<dbReference type="EMBL" id="JBFAUK010000004">
    <property type="protein sequence ID" value="MEV5506401.1"/>
    <property type="molecule type" value="Genomic_DNA"/>
</dbReference>
<gene>
    <name evidence="4" type="ORF">AB0L16_07965</name>
</gene>
<dbReference type="InterPro" id="IPR007527">
    <property type="entry name" value="Znf_SWIM"/>
</dbReference>
<accession>A0ABV3JU34</accession>
<feature type="region of interest" description="Disordered" evidence="2">
    <location>
        <begin position="116"/>
        <end position="143"/>
    </location>
</feature>
<keyword evidence="5" id="KW-1185">Reference proteome</keyword>
<proteinExistence type="predicted"/>
<dbReference type="RefSeq" id="WP_109282827.1">
    <property type="nucleotide sequence ID" value="NZ_JBFAUK010000004.1"/>
</dbReference>
<protein>
    <submittedName>
        <fullName evidence="4">SWIM zinc finger family protein</fullName>
    </submittedName>
</protein>
<reference evidence="4 5" key="1">
    <citation type="submission" date="2024-06" db="EMBL/GenBank/DDBJ databases">
        <title>The Natural Products Discovery Center: Release of the First 8490 Sequenced Strains for Exploring Actinobacteria Biosynthetic Diversity.</title>
        <authorList>
            <person name="Kalkreuter E."/>
            <person name="Kautsar S.A."/>
            <person name="Yang D."/>
            <person name="Bader C.D."/>
            <person name="Teijaro C.N."/>
            <person name="Fluegel L."/>
            <person name="Davis C.M."/>
            <person name="Simpson J.R."/>
            <person name="Lauterbach L."/>
            <person name="Steele A.D."/>
            <person name="Gui C."/>
            <person name="Meng S."/>
            <person name="Li G."/>
            <person name="Viehrig K."/>
            <person name="Ye F."/>
            <person name="Su P."/>
            <person name="Kiefer A.F."/>
            <person name="Nichols A."/>
            <person name="Cepeda A.J."/>
            <person name="Yan W."/>
            <person name="Fan B."/>
            <person name="Jiang Y."/>
            <person name="Adhikari A."/>
            <person name="Zheng C.-J."/>
            <person name="Schuster L."/>
            <person name="Cowan T.M."/>
            <person name="Smanski M.J."/>
            <person name="Chevrette M.G."/>
            <person name="De Carvalho L.P.S."/>
            <person name="Shen B."/>
        </authorList>
    </citation>
    <scope>NUCLEOTIDE SEQUENCE [LARGE SCALE GENOMIC DNA]</scope>
    <source>
        <strain evidence="4 5">NPDC052347</strain>
    </source>
</reference>
<name>A0ABV3JU34_STRON</name>
<dbReference type="PROSITE" id="PS50966">
    <property type="entry name" value="ZF_SWIM"/>
    <property type="match status" value="1"/>
</dbReference>
<dbReference type="Proteomes" id="UP001552594">
    <property type="component" value="Unassembled WGS sequence"/>
</dbReference>